<evidence type="ECO:0000256" key="9">
    <source>
        <dbReference type="ARBA" id="ARBA00083888"/>
    </source>
</evidence>
<comment type="subcellular location">
    <subcellularLocation>
        <location evidence="1">Nucleus</location>
    </subcellularLocation>
</comment>
<keyword evidence="2" id="KW-0479">Metal-binding</keyword>
<dbReference type="GO" id="GO:0006357">
    <property type="term" value="P:regulation of transcription by RNA polymerase II"/>
    <property type="evidence" value="ECO:0000318"/>
    <property type="project" value="GO_Central"/>
</dbReference>
<dbReference type="eggNOG" id="KOG3800">
    <property type="taxonomic scope" value="Eukaryota"/>
</dbReference>
<feature type="coiled-coil region" evidence="11">
    <location>
        <begin position="115"/>
        <end position="161"/>
    </location>
</feature>
<dbReference type="Gene3D" id="3.30.40.10">
    <property type="entry name" value="Zinc/RING finger domain, C3HC4 (zinc finger)"/>
    <property type="match status" value="1"/>
</dbReference>
<evidence type="ECO:0000256" key="6">
    <source>
        <dbReference type="ARBA" id="ARBA00074719"/>
    </source>
</evidence>
<accession>T1FNW1</accession>
<dbReference type="FunFam" id="3.30.40.10:FF:000037">
    <property type="entry name" value="Cdk-activating kinase assembly factor MAT1, centre"/>
    <property type="match status" value="1"/>
</dbReference>
<dbReference type="GO" id="GO:0006289">
    <property type="term" value="P:nucleotide-excision repair"/>
    <property type="evidence" value="ECO:0007669"/>
    <property type="project" value="InterPro"/>
</dbReference>
<dbReference type="EnsemblMetazoa" id="HelroT186265">
    <property type="protein sequence ID" value="HelroP186265"/>
    <property type="gene ID" value="HelroG186265"/>
</dbReference>
<dbReference type="Pfam" id="PF25811">
    <property type="entry name" value="CAK-anch_MAT1"/>
    <property type="match status" value="1"/>
</dbReference>
<dbReference type="STRING" id="6412.T1FNW1"/>
<dbReference type="PROSITE" id="PS00518">
    <property type="entry name" value="ZF_RING_1"/>
    <property type="match status" value="1"/>
</dbReference>
<dbReference type="Proteomes" id="UP000015101">
    <property type="component" value="Unassembled WGS sequence"/>
</dbReference>
<protein>
    <recommendedName>
        <fullName evidence="6">CDK-activating kinase assembly factor MAT1</fullName>
    </recommendedName>
    <alternativeName>
        <fullName evidence="9">CDK7/cyclin-H assembly factor</fullName>
    </alternativeName>
    <alternativeName>
        <fullName evidence="7">Menage a trois</fullName>
    </alternativeName>
    <alternativeName>
        <fullName evidence="8">RING finger protein MAT1</fullName>
    </alternativeName>
</protein>
<dbReference type="PROSITE" id="PS50089">
    <property type="entry name" value="ZF_RING_2"/>
    <property type="match status" value="1"/>
</dbReference>
<dbReference type="PANTHER" id="PTHR12683:SF13">
    <property type="entry name" value="CDK-ACTIVATING KINASE ASSEMBLY FACTOR MAT1"/>
    <property type="match status" value="1"/>
</dbReference>
<name>T1FNW1_HELRO</name>
<reference evidence="15" key="1">
    <citation type="submission" date="2012-12" db="EMBL/GenBank/DDBJ databases">
        <authorList>
            <person name="Hellsten U."/>
            <person name="Grimwood J."/>
            <person name="Chapman J.A."/>
            <person name="Shapiro H."/>
            <person name="Aerts A."/>
            <person name="Otillar R.P."/>
            <person name="Terry A.Y."/>
            <person name="Boore J.L."/>
            <person name="Simakov O."/>
            <person name="Marletaz F."/>
            <person name="Cho S.-J."/>
            <person name="Edsinger-Gonzales E."/>
            <person name="Havlak P."/>
            <person name="Kuo D.-H."/>
            <person name="Larsson T."/>
            <person name="Lv J."/>
            <person name="Arendt D."/>
            <person name="Savage R."/>
            <person name="Osoegawa K."/>
            <person name="de Jong P."/>
            <person name="Lindberg D.R."/>
            <person name="Seaver E.C."/>
            <person name="Weisblat D.A."/>
            <person name="Putnam N.H."/>
            <person name="Grigoriev I.V."/>
            <person name="Rokhsar D.S."/>
        </authorList>
    </citation>
    <scope>NUCLEOTIDE SEQUENCE</scope>
</reference>
<dbReference type="HOGENOM" id="CLU_048466_0_1_1"/>
<dbReference type="GO" id="GO:0061575">
    <property type="term" value="F:cyclin-dependent protein serine/threonine kinase activator activity"/>
    <property type="evidence" value="ECO:0007669"/>
    <property type="project" value="InterPro"/>
</dbReference>
<dbReference type="InterPro" id="IPR015877">
    <property type="entry name" value="MAT1_centre"/>
</dbReference>
<dbReference type="GO" id="GO:0005675">
    <property type="term" value="C:transcription factor TFIIH holo complex"/>
    <property type="evidence" value="ECO:0000318"/>
    <property type="project" value="GO_Central"/>
</dbReference>
<dbReference type="EMBL" id="AMQM01008812">
    <property type="status" value="NOT_ANNOTATED_CDS"/>
    <property type="molecule type" value="Genomic_DNA"/>
</dbReference>
<evidence type="ECO:0000256" key="1">
    <source>
        <dbReference type="ARBA" id="ARBA00004123"/>
    </source>
</evidence>
<evidence type="ECO:0000256" key="7">
    <source>
        <dbReference type="ARBA" id="ARBA00077380"/>
    </source>
</evidence>
<dbReference type="GeneID" id="20210508"/>
<evidence type="ECO:0000256" key="4">
    <source>
        <dbReference type="ARBA" id="ARBA00022833"/>
    </source>
</evidence>
<dbReference type="PANTHER" id="PTHR12683">
    <property type="entry name" value="CDK-ACTIVATING KINASE ASSEMBLY FACTOR MAT1"/>
    <property type="match status" value="1"/>
</dbReference>
<evidence type="ECO:0000313" key="13">
    <source>
        <dbReference type="EMBL" id="ESO11109.1"/>
    </source>
</evidence>
<keyword evidence="15" id="KW-1185">Reference proteome</keyword>
<evidence type="ECO:0000259" key="12">
    <source>
        <dbReference type="PROSITE" id="PS50089"/>
    </source>
</evidence>
<dbReference type="AlphaFoldDB" id="T1FNW1"/>
<evidence type="ECO:0000313" key="15">
    <source>
        <dbReference type="Proteomes" id="UP000015101"/>
    </source>
</evidence>
<keyword evidence="3 10" id="KW-0863">Zinc-finger</keyword>
<dbReference type="OrthoDB" id="5963at2759"/>
<dbReference type="InterPro" id="IPR004575">
    <property type="entry name" value="MAT1/Tfb3"/>
</dbReference>
<dbReference type="SUPFAM" id="SSF57850">
    <property type="entry name" value="RING/U-box"/>
    <property type="match status" value="1"/>
</dbReference>
<dbReference type="CTD" id="20210508"/>
<dbReference type="InterPro" id="IPR013083">
    <property type="entry name" value="Znf_RING/FYVE/PHD"/>
</dbReference>
<dbReference type="OMA" id="QGLYYTA"/>
<feature type="domain" description="RING-type" evidence="12">
    <location>
        <begin position="6"/>
        <end position="50"/>
    </location>
</feature>
<dbReference type="InterPro" id="IPR017907">
    <property type="entry name" value="Znf_RING_CS"/>
</dbReference>
<dbReference type="KEGG" id="hro:HELRODRAFT_186265"/>
<reference evidence="14" key="3">
    <citation type="submission" date="2015-06" db="UniProtKB">
        <authorList>
            <consortium name="EnsemblMetazoa"/>
        </authorList>
    </citation>
    <scope>IDENTIFICATION</scope>
</reference>
<evidence type="ECO:0000256" key="11">
    <source>
        <dbReference type="SAM" id="Coils"/>
    </source>
</evidence>
<evidence type="ECO:0000256" key="3">
    <source>
        <dbReference type="ARBA" id="ARBA00022771"/>
    </source>
</evidence>
<reference evidence="13 15" key="2">
    <citation type="journal article" date="2013" name="Nature">
        <title>Insights into bilaterian evolution from three spiralian genomes.</title>
        <authorList>
            <person name="Simakov O."/>
            <person name="Marletaz F."/>
            <person name="Cho S.J."/>
            <person name="Edsinger-Gonzales E."/>
            <person name="Havlak P."/>
            <person name="Hellsten U."/>
            <person name="Kuo D.H."/>
            <person name="Larsson T."/>
            <person name="Lv J."/>
            <person name="Arendt D."/>
            <person name="Savage R."/>
            <person name="Osoegawa K."/>
            <person name="de Jong P."/>
            <person name="Grimwood J."/>
            <person name="Chapman J.A."/>
            <person name="Shapiro H."/>
            <person name="Aerts A."/>
            <person name="Otillar R.P."/>
            <person name="Terry A.Y."/>
            <person name="Boore J.L."/>
            <person name="Grigoriev I.V."/>
            <person name="Lindberg D.R."/>
            <person name="Seaver E.C."/>
            <person name="Weisblat D.A."/>
            <person name="Putnam N.H."/>
            <person name="Rokhsar D.S."/>
        </authorList>
    </citation>
    <scope>NUCLEOTIDE SEQUENCE</scope>
</reference>
<dbReference type="Pfam" id="PF17121">
    <property type="entry name" value="zf-C3HC4_5"/>
    <property type="match status" value="1"/>
</dbReference>
<dbReference type="GO" id="GO:0008270">
    <property type="term" value="F:zinc ion binding"/>
    <property type="evidence" value="ECO:0007669"/>
    <property type="project" value="UniProtKB-KW"/>
</dbReference>
<evidence type="ECO:0000256" key="5">
    <source>
        <dbReference type="ARBA" id="ARBA00023242"/>
    </source>
</evidence>
<dbReference type="InterPro" id="IPR057657">
    <property type="entry name" value="MAT1_CAK-anch"/>
</dbReference>
<gene>
    <name evidence="14" type="primary">20210508</name>
    <name evidence="13" type="ORF">HELRODRAFT_186265</name>
</gene>
<dbReference type="RefSeq" id="XP_009010772.1">
    <property type="nucleotide sequence ID" value="XM_009012524.1"/>
</dbReference>
<dbReference type="NCBIfam" id="TIGR00570">
    <property type="entry name" value="cdk7"/>
    <property type="match status" value="1"/>
</dbReference>
<dbReference type="GO" id="GO:0006281">
    <property type="term" value="P:DNA repair"/>
    <property type="evidence" value="ECO:0000318"/>
    <property type="project" value="GO_Central"/>
</dbReference>
<dbReference type="Pfam" id="PF06391">
    <property type="entry name" value="MAT1"/>
    <property type="match status" value="1"/>
</dbReference>
<proteinExistence type="predicted"/>
<evidence type="ECO:0000256" key="10">
    <source>
        <dbReference type="PROSITE-ProRule" id="PRU00175"/>
    </source>
</evidence>
<dbReference type="FunCoup" id="T1FNW1">
    <property type="interactions" value="1184"/>
</dbReference>
<dbReference type="InParanoid" id="T1FNW1"/>
<evidence type="ECO:0000313" key="14">
    <source>
        <dbReference type="EnsemblMetazoa" id="HelroP186265"/>
    </source>
</evidence>
<evidence type="ECO:0000256" key="2">
    <source>
        <dbReference type="ARBA" id="ARBA00022723"/>
    </source>
</evidence>
<keyword evidence="4" id="KW-0862">Zinc</keyword>
<dbReference type="InterPro" id="IPR001841">
    <property type="entry name" value="Znf_RING"/>
</dbReference>
<organism evidence="14 15">
    <name type="scientific">Helobdella robusta</name>
    <name type="common">Californian leech</name>
    <dbReference type="NCBI Taxonomy" id="6412"/>
    <lineage>
        <taxon>Eukaryota</taxon>
        <taxon>Metazoa</taxon>
        <taxon>Spiralia</taxon>
        <taxon>Lophotrochozoa</taxon>
        <taxon>Annelida</taxon>
        <taxon>Clitellata</taxon>
        <taxon>Hirudinea</taxon>
        <taxon>Rhynchobdellida</taxon>
        <taxon>Glossiphoniidae</taxon>
        <taxon>Helobdella</taxon>
    </lineage>
</organism>
<keyword evidence="5" id="KW-0539">Nucleus</keyword>
<evidence type="ECO:0000256" key="8">
    <source>
        <dbReference type="ARBA" id="ARBA00077720"/>
    </source>
</evidence>
<sequence>MEDLCCPRCKSTKYKNPNLKLMVNVCGHSLCEKCVELLFVRGSGKCETCQIPLRRNNFRIQVFESPEVERDIDIRKKVLKDYNKKEKDFSTLREYNDYLEEVETIVFNLTYGIDVEQTRQKMEQYKQANQDNIKRNRLKISQEEEELLRLIEEEAMEHEIALQRQVQDDLCEKDQKQKLKDNIINDLMFSKLPASHILETHKKDAEKIKNGGPEKTSKFSSGIPIGKQEVQNVSAVSEQVYNYKYQPLHFDNKGPDLPSIDQLENLNYLVNVRECTRTEVAGGFVSEIPCHRALQDAYAGLFIFMDQSSVSIKS</sequence>
<dbReference type="CDD" id="cd16517">
    <property type="entry name" value="RING-HC_MAT1"/>
    <property type="match status" value="1"/>
</dbReference>
<dbReference type="EMBL" id="KB095853">
    <property type="protein sequence ID" value="ESO11109.1"/>
    <property type="molecule type" value="Genomic_DNA"/>
</dbReference>
<keyword evidence="11" id="KW-0175">Coiled coil</keyword>